<feature type="signal peptide" evidence="1">
    <location>
        <begin position="1"/>
        <end position="22"/>
    </location>
</feature>
<name>A0A8J9YNQ0_BRALA</name>
<dbReference type="Proteomes" id="UP000838412">
    <property type="component" value="Chromosome 1"/>
</dbReference>
<keyword evidence="3" id="KW-1185">Reference proteome</keyword>
<feature type="chain" id="PRO_5035443464" evidence="1">
    <location>
        <begin position="23"/>
        <end position="66"/>
    </location>
</feature>
<sequence>MKVAVVILGLAVVFLMAWTAHAQNTTAAAVTTQSTTTPSGAETAVGATTLLMGALLFNAAREALGW</sequence>
<dbReference type="EMBL" id="OV696686">
    <property type="protein sequence ID" value="CAH1232202.1"/>
    <property type="molecule type" value="Genomic_DNA"/>
</dbReference>
<evidence type="ECO:0000256" key="1">
    <source>
        <dbReference type="SAM" id="SignalP"/>
    </source>
</evidence>
<accession>A0A8J9YNQ0</accession>
<dbReference type="AlphaFoldDB" id="A0A8J9YNQ0"/>
<organism evidence="2 3">
    <name type="scientific">Branchiostoma lanceolatum</name>
    <name type="common">Common lancelet</name>
    <name type="synonym">Amphioxus lanceolatum</name>
    <dbReference type="NCBI Taxonomy" id="7740"/>
    <lineage>
        <taxon>Eukaryota</taxon>
        <taxon>Metazoa</taxon>
        <taxon>Chordata</taxon>
        <taxon>Cephalochordata</taxon>
        <taxon>Leptocardii</taxon>
        <taxon>Amphioxiformes</taxon>
        <taxon>Branchiostomatidae</taxon>
        <taxon>Branchiostoma</taxon>
    </lineage>
</organism>
<reference evidence="2" key="1">
    <citation type="submission" date="2022-01" db="EMBL/GenBank/DDBJ databases">
        <authorList>
            <person name="Braso-Vives M."/>
        </authorList>
    </citation>
    <scope>NUCLEOTIDE SEQUENCE</scope>
</reference>
<evidence type="ECO:0000313" key="2">
    <source>
        <dbReference type="EMBL" id="CAH1232202.1"/>
    </source>
</evidence>
<evidence type="ECO:0000313" key="3">
    <source>
        <dbReference type="Proteomes" id="UP000838412"/>
    </source>
</evidence>
<proteinExistence type="predicted"/>
<keyword evidence="1" id="KW-0732">Signal</keyword>
<gene>
    <name evidence="2" type="primary">Hypp428</name>
    <name evidence="2" type="ORF">BLAG_LOCUS1439</name>
</gene>
<protein>
    <submittedName>
        <fullName evidence="2">Hypp428 protein</fullName>
    </submittedName>
</protein>